<name>Q7RIP9_PLAYO</name>
<gene>
    <name evidence="1" type="ORF">PY03568</name>
</gene>
<dbReference type="Proteomes" id="UP000008553">
    <property type="component" value="Unassembled WGS sequence"/>
</dbReference>
<proteinExistence type="predicted"/>
<dbReference type="PaxDb" id="73239-Q7RIP9"/>
<evidence type="ECO:0000313" key="1">
    <source>
        <dbReference type="EMBL" id="EAA15297.1"/>
    </source>
</evidence>
<dbReference type="EMBL" id="AABL01001034">
    <property type="protein sequence ID" value="EAA15297.1"/>
    <property type="molecule type" value="Genomic_DNA"/>
</dbReference>
<evidence type="ECO:0000313" key="2">
    <source>
        <dbReference type="Proteomes" id="UP000008553"/>
    </source>
</evidence>
<dbReference type="AlphaFoldDB" id="Q7RIP9"/>
<keyword evidence="2" id="KW-1185">Reference proteome</keyword>
<reference evidence="1 2" key="1">
    <citation type="journal article" date="2002" name="Nature">
        <title>Genome sequence and comparative analysis of the model rodent malaria parasite Plasmodium yoelii yoelii.</title>
        <authorList>
            <person name="Carlton J.M."/>
            <person name="Angiuoli S.V."/>
            <person name="Suh B.B."/>
            <person name="Kooij T.W."/>
            <person name="Pertea M."/>
            <person name="Silva J.C."/>
            <person name="Ermolaeva M.D."/>
            <person name="Allen J.E."/>
            <person name="Selengut J.D."/>
            <person name="Koo H.L."/>
            <person name="Peterson J.D."/>
            <person name="Pop M."/>
            <person name="Kosack D.S."/>
            <person name="Shumway M.F."/>
            <person name="Bidwell S.L."/>
            <person name="Shallom S.J."/>
            <person name="van Aken S.E."/>
            <person name="Riedmuller S.B."/>
            <person name="Feldblyum T.V."/>
            <person name="Cho J.K."/>
            <person name="Quackenbush J."/>
            <person name="Sedegah M."/>
            <person name="Shoaibi A."/>
            <person name="Cummings L.M."/>
            <person name="Florens L."/>
            <person name="Yates J.R."/>
            <person name="Raine J.D."/>
            <person name="Sinden R.E."/>
            <person name="Harris M.A."/>
            <person name="Cunningham D.A."/>
            <person name="Preiser P.R."/>
            <person name="Bergman L.W."/>
            <person name="Vaidya A.B."/>
            <person name="van Lin L.H."/>
            <person name="Janse C.J."/>
            <person name="Waters A.P."/>
            <person name="Smith H.O."/>
            <person name="White O.R."/>
            <person name="Salzberg S.L."/>
            <person name="Venter J.C."/>
            <person name="Fraser C.M."/>
            <person name="Hoffman S.L."/>
            <person name="Gardner M.J."/>
            <person name="Carucci D.J."/>
        </authorList>
    </citation>
    <scope>NUCLEOTIDE SEQUENCE [LARGE SCALE GENOMIC DNA]</scope>
    <source>
        <strain evidence="1 2">17XNL</strain>
    </source>
</reference>
<dbReference type="InParanoid" id="Q7RIP9"/>
<protein>
    <submittedName>
        <fullName evidence="1">Uncharacterized protein</fullName>
    </submittedName>
</protein>
<sequence>MGQLIEYWNRYRKMIPKCRFRPRRKQNRRSRIAKNGFIMISSLVPPEPNGNGGMNLNGI</sequence>
<accession>Q7RIP9</accession>
<comment type="caution">
    <text evidence="1">The sequence shown here is derived from an EMBL/GenBank/DDBJ whole genome shotgun (WGS) entry which is preliminary data.</text>
</comment>
<organism evidence="1 2">
    <name type="scientific">Plasmodium yoelii yoelii</name>
    <dbReference type="NCBI Taxonomy" id="73239"/>
    <lineage>
        <taxon>Eukaryota</taxon>
        <taxon>Sar</taxon>
        <taxon>Alveolata</taxon>
        <taxon>Apicomplexa</taxon>
        <taxon>Aconoidasida</taxon>
        <taxon>Haemosporida</taxon>
        <taxon>Plasmodiidae</taxon>
        <taxon>Plasmodium</taxon>
        <taxon>Plasmodium (Vinckeia)</taxon>
    </lineage>
</organism>